<feature type="region of interest" description="Disordered" evidence="1">
    <location>
        <begin position="17"/>
        <end position="39"/>
    </location>
</feature>
<evidence type="ECO:0000256" key="2">
    <source>
        <dbReference type="SAM" id="Phobius"/>
    </source>
</evidence>
<feature type="transmembrane region" description="Helical" evidence="2">
    <location>
        <begin position="46"/>
        <end position="65"/>
    </location>
</feature>
<keyword evidence="2" id="KW-0472">Membrane</keyword>
<keyword evidence="2" id="KW-0812">Transmembrane</keyword>
<dbReference type="AlphaFoldDB" id="A0A251T1H8"/>
<dbReference type="InParanoid" id="A0A251T1H8"/>
<evidence type="ECO:0000313" key="3">
    <source>
        <dbReference type="EMBL" id="KAF5777023.1"/>
    </source>
</evidence>
<evidence type="ECO:0000256" key="1">
    <source>
        <dbReference type="SAM" id="MobiDB-lite"/>
    </source>
</evidence>
<reference evidence="3 5" key="1">
    <citation type="journal article" date="2017" name="Nature">
        <title>The sunflower genome provides insights into oil metabolism, flowering and Asterid evolution.</title>
        <authorList>
            <person name="Badouin H."/>
            <person name="Gouzy J."/>
            <person name="Grassa C.J."/>
            <person name="Murat F."/>
            <person name="Staton S.E."/>
            <person name="Cottret L."/>
            <person name="Lelandais-Briere C."/>
            <person name="Owens G.L."/>
            <person name="Carrere S."/>
            <person name="Mayjonade B."/>
            <person name="Legrand L."/>
            <person name="Gill N."/>
            <person name="Kane N.C."/>
            <person name="Bowers J.E."/>
            <person name="Hubner S."/>
            <person name="Bellec A."/>
            <person name="Berard A."/>
            <person name="Berges H."/>
            <person name="Blanchet N."/>
            <person name="Boniface M.C."/>
            <person name="Brunel D."/>
            <person name="Catrice O."/>
            <person name="Chaidir N."/>
            <person name="Claudel C."/>
            <person name="Donnadieu C."/>
            <person name="Faraut T."/>
            <person name="Fievet G."/>
            <person name="Helmstetter N."/>
            <person name="King M."/>
            <person name="Knapp S.J."/>
            <person name="Lai Z."/>
            <person name="Le Paslier M.C."/>
            <person name="Lippi Y."/>
            <person name="Lorenzon L."/>
            <person name="Mandel J.R."/>
            <person name="Marage G."/>
            <person name="Marchand G."/>
            <person name="Marquand E."/>
            <person name="Bret-Mestries E."/>
            <person name="Morien E."/>
            <person name="Nambeesan S."/>
            <person name="Nguyen T."/>
            <person name="Pegot-Espagnet P."/>
            <person name="Pouilly N."/>
            <person name="Raftis F."/>
            <person name="Sallet E."/>
            <person name="Schiex T."/>
            <person name="Thomas J."/>
            <person name="Vandecasteele C."/>
            <person name="Vares D."/>
            <person name="Vear F."/>
            <person name="Vautrin S."/>
            <person name="Crespi M."/>
            <person name="Mangin B."/>
            <person name="Burke J.M."/>
            <person name="Salse J."/>
            <person name="Munos S."/>
            <person name="Vincourt P."/>
            <person name="Rieseberg L.H."/>
            <person name="Langlade N.B."/>
        </authorList>
    </citation>
    <scope>NUCLEOTIDE SEQUENCE [LARGE SCALE GENOMIC DNA]</scope>
    <source>
        <strain evidence="5">cv. SF193</strain>
        <tissue evidence="3">Leaves</tissue>
    </source>
</reference>
<reference evidence="3" key="3">
    <citation type="submission" date="2020-06" db="EMBL/GenBank/DDBJ databases">
        <title>Helianthus annuus Genome sequencing and assembly Release 2.</title>
        <authorList>
            <person name="Gouzy J."/>
            <person name="Langlade N."/>
            <person name="Munos S."/>
        </authorList>
    </citation>
    <scope>NUCLEOTIDE SEQUENCE</scope>
    <source>
        <tissue evidence="3">Leaves</tissue>
    </source>
</reference>
<dbReference type="EMBL" id="CM007901">
    <property type="protein sequence ID" value="OTG04356.1"/>
    <property type="molecule type" value="Genomic_DNA"/>
</dbReference>
<reference evidence="4" key="2">
    <citation type="submission" date="2017-02" db="EMBL/GenBank/DDBJ databases">
        <title>Sunflower complete genome.</title>
        <authorList>
            <person name="Langlade N."/>
            <person name="Munos S."/>
        </authorList>
    </citation>
    <scope>NUCLEOTIDE SEQUENCE [LARGE SCALE GENOMIC DNA]</scope>
    <source>
        <tissue evidence="4">Leaves</tissue>
    </source>
</reference>
<feature type="transmembrane region" description="Helical" evidence="2">
    <location>
        <begin position="252"/>
        <end position="274"/>
    </location>
</feature>
<dbReference type="Gramene" id="mRNA:HanXRQr2_Chr12g0530781">
    <property type="protein sequence ID" value="mRNA:HanXRQr2_Chr12g0530781"/>
    <property type="gene ID" value="HanXRQr2_Chr12g0530781"/>
</dbReference>
<protein>
    <submittedName>
        <fullName evidence="4">Uncharacterized protein</fullName>
    </submittedName>
</protein>
<gene>
    <name evidence="4" type="ORF">HannXRQ_Chr12g0361361</name>
    <name evidence="3" type="ORF">HanXRQr2_Chr12g0530781</name>
</gene>
<accession>A0A251T1H8</accession>
<keyword evidence="5" id="KW-1185">Reference proteome</keyword>
<evidence type="ECO:0000313" key="4">
    <source>
        <dbReference type="EMBL" id="OTG04356.1"/>
    </source>
</evidence>
<keyword evidence="2" id="KW-1133">Transmembrane helix</keyword>
<dbReference type="PANTHER" id="PTHR31903">
    <property type="entry name" value="F12F1.11-RELATED"/>
    <property type="match status" value="1"/>
</dbReference>
<dbReference type="EMBL" id="MNCJ02000327">
    <property type="protein sequence ID" value="KAF5777023.1"/>
    <property type="molecule type" value="Genomic_DNA"/>
</dbReference>
<dbReference type="STRING" id="4232.A0A251T1H8"/>
<name>A0A251T1H8_HELAN</name>
<dbReference type="PANTHER" id="PTHR31903:SF4">
    <property type="entry name" value="OS11G0490300 PROTEIN"/>
    <property type="match status" value="1"/>
</dbReference>
<sequence length="277" mass="30972">MTLYVQQLTHTTKTKTLNMKMRNKGKVHPSSSSTTPPPYPAAGDTLSILNLLPAAILSLAVVLSVEDREVLAYMLTHSIKSTNPNSSNKTSKKGSNSHKSPVFECDCFDCYTNYWFKWDTSPNRELIHQAIEAFEENLTSNEQINKKKSKKKEKITHRKFAGKVIEPPLQYDAALVEPEPKPKPELEAVAEAGECTEEDNEVLNAVAEESPETTVTTATAATVNRGVGRKVVPDVIGILNWRLWSFWSPNVVSLYTYYLSLYAIIMALVFVPFVSKF</sequence>
<organism evidence="4 5">
    <name type="scientific">Helianthus annuus</name>
    <name type="common">Common sunflower</name>
    <dbReference type="NCBI Taxonomy" id="4232"/>
    <lineage>
        <taxon>Eukaryota</taxon>
        <taxon>Viridiplantae</taxon>
        <taxon>Streptophyta</taxon>
        <taxon>Embryophyta</taxon>
        <taxon>Tracheophyta</taxon>
        <taxon>Spermatophyta</taxon>
        <taxon>Magnoliopsida</taxon>
        <taxon>eudicotyledons</taxon>
        <taxon>Gunneridae</taxon>
        <taxon>Pentapetalae</taxon>
        <taxon>asterids</taxon>
        <taxon>campanulids</taxon>
        <taxon>Asterales</taxon>
        <taxon>Asteraceae</taxon>
        <taxon>Asteroideae</taxon>
        <taxon>Heliantheae alliance</taxon>
        <taxon>Heliantheae</taxon>
        <taxon>Helianthus</taxon>
    </lineage>
</organism>
<dbReference type="Proteomes" id="UP000215914">
    <property type="component" value="Chromosome 12"/>
</dbReference>
<dbReference type="FunCoup" id="A0A251T1H8">
    <property type="interactions" value="431"/>
</dbReference>
<proteinExistence type="predicted"/>
<evidence type="ECO:0000313" key="5">
    <source>
        <dbReference type="Proteomes" id="UP000215914"/>
    </source>
</evidence>
<dbReference type="OMA" id="MFPDIMG"/>